<keyword evidence="1" id="KW-0812">Transmembrane</keyword>
<evidence type="ECO:0000256" key="1">
    <source>
        <dbReference type="SAM" id="Phobius"/>
    </source>
</evidence>
<name>A0AAC9PQV1_9PSEU</name>
<sequence>METRPLRILLTINVIVFGLVCVAFLLYYGGLDLFPAELGPWFEAEEWTMWAAAFVTVLSGFALSLLGMKSRRQDEDR</sequence>
<accession>A0AAC9PQV1</accession>
<feature type="transmembrane region" description="Helical" evidence="1">
    <location>
        <begin position="7"/>
        <end position="27"/>
    </location>
</feature>
<proteinExistence type="predicted"/>
<dbReference type="EMBL" id="CP016076">
    <property type="protein sequence ID" value="APU13161.1"/>
    <property type="molecule type" value="Genomic_DNA"/>
</dbReference>
<dbReference type="AlphaFoldDB" id="A0AAC9PQV1"/>
<keyword evidence="1" id="KW-1133">Transmembrane helix</keyword>
<dbReference type="KEGG" id="acad:UA74_05425"/>
<feature type="transmembrane region" description="Helical" evidence="1">
    <location>
        <begin position="47"/>
        <end position="68"/>
    </location>
</feature>
<protein>
    <submittedName>
        <fullName evidence="2">Uncharacterized protein</fullName>
    </submittedName>
</protein>
<organism evidence="2 3">
    <name type="scientific">Actinoalloteichus fjordicus</name>
    <dbReference type="NCBI Taxonomy" id="1612552"/>
    <lineage>
        <taxon>Bacteria</taxon>
        <taxon>Bacillati</taxon>
        <taxon>Actinomycetota</taxon>
        <taxon>Actinomycetes</taxon>
        <taxon>Pseudonocardiales</taxon>
        <taxon>Pseudonocardiaceae</taxon>
        <taxon>Actinoalloteichus</taxon>
    </lineage>
</organism>
<evidence type="ECO:0000313" key="3">
    <source>
        <dbReference type="Proteomes" id="UP000185511"/>
    </source>
</evidence>
<gene>
    <name evidence="2" type="ORF">UA74_05425</name>
</gene>
<keyword evidence="3" id="KW-1185">Reference proteome</keyword>
<keyword evidence="1" id="KW-0472">Membrane</keyword>
<evidence type="ECO:0000313" key="2">
    <source>
        <dbReference type="EMBL" id="APU13161.1"/>
    </source>
</evidence>
<reference evidence="3" key="1">
    <citation type="submission" date="2016-06" db="EMBL/GenBank/DDBJ databases">
        <title>Complete genome sequence of Actinoalloteichus fjordicus DSM 46855 (=ADI127-17), type strain of the new species Actinoalloteichus fjordicus.</title>
        <authorList>
            <person name="Ruckert C."/>
            <person name="Nouioui I."/>
            <person name="Willmese J."/>
            <person name="van Wezel G."/>
            <person name="Klenk H.-P."/>
            <person name="Kalinowski J."/>
            <person name="Zotchev S.B."/>
        </authorList>
    </citation>
    <scope>NUCLEOTIDE SEQUENCE [LARGE SCALE GENOMIC DNA]</scope>
    <source>
        <strain evidence="3">ADI127-7</strain>
    </source>
</reference>
<dbReference type="Proteomes" id="UP000185511">
    <property type="component" value="Chromosome"/>
</dbReference>
<dbReference type="RefSeq" id="WP_075739318.1">
    <property type="nucleotide sequence ID" value="NZ_CP016076.1"/>
</dbReference>